<evidence type="ECO:0000256" key="4">
    <source>
        <dbReference type="ARBA" id="ARBA00023136"/>
    </source>
</evidence>
<keyword evidence="3 5" id="KW-1133">Transmembrane helix</keyword>
<reference evidence="8" key="2">
    <citation type="journal article" date="2023" name="Plants (Basel)">
        <title>Annotation of the Turnera subulata (Passifloraceae) Draft Genome Reveals the S-Locus Evolved after the Divergence of Turneroideae from Passifloroideae in a Stepwise Manner.</title>
        <authorList>
            <person name="Henning P.M."/>
            <person name="Roalson E.H."/>
            <person name="Mir W."/>
            <person name="McCubbin A.G."/>
            <person name="Shore J.S."/>
        </authorList>
    </citation>
    <scope>NUCLEOTIDE SEQUENCE</scope>
    <source>
        <strain evidence="8">F60SS</strain>
    </source>
</reference>
<feature type="domain" description="Endoplasmic reticulum vesicle transporter N-terminal" evidence="7">
    <location>
        <begin position="8"/>
        <end position="97"/>
    </location>
</feature>
<evidence type="ECO:0008006" key="10">
    <source>
        <dbReference type="Google" id="ProtNLM"/>
    </source>
</evidence>
<dbReference type="Pfam" id="PF07970">
    <property type="entry name" value="COPIIcoated_ERV"/>
    <property type="match status" value="1"/>
</dbReference>
<dbReference type="OrthoDB" id="270930at2759"/>
<dbReference type="InterPro" id="IPR012936">
    <property type="entry name" value="Erv_C"/>
</dbReference>
<dbReference type="GO" id="GO:0016020">
    <property type="term" value="C:membrane"/>
    <property type="evidence" value="ECO:0007669"/>
    <property type="project" value="UniProtKB-SubCell"/>
</dbReference>
<evidence type="ECO:0000256" key="5">
    <source>
        <dbReference type="SAM" id="Phobius"/>
    </source>
</evidence>
<dbReference type="GO" id="GO:0005783">
    <property type="term" value="C:endoplasmic reticulum"/>
    <property type="evidence" value="ECO:0007669"/>
    <property type="project" value="TreeGrafter"/>
</dbReference>
<keyword evidence="9" id="KW-1185">Reference proteome</keyword>
<dbReference type="InterPro" id="IPR039542">
    <property type="entry name" value="Erv_N"/>
</dbReference>
<name>A0A9Q0G5S6_9ROSI</name>
<sequence length="386" mass="43764">MNTIVNKLKNLDAYPKINEDFYNRTLSGGIITLVSSFVMFLLFFSEFRSYWHTVTETKLLVDTSRGESLRINFDITFPAIRCSLLSLDAMDISGEQHLDIRHDITKKRINPNGDVIEARQEGIGAPKIEKPLQRHGGRLEHNEIYCGSCYGAEMSDDDCCNSCDDVREAYRRKGWAVTNVDLIDQCKREGFVQKIKDEEGEGCNINGSLEVNKVAGNFHFVPGKSFHQSNLQFLGLLDLQTDQYNISHRINRLAFGEYFPGVVNPLDGAQLIHNSPNGMQQYFIKVVPTIYTDIRGRTVQSNQYSVTEHFKQVEVISPNSHPGVFFVYDFSPIKVTFKEEHISFLQFLTSVCAIVGGIFTIAGIADSFVYHGQKAMKKKVELGKYR</sequence>
<organism evidence="8 9">
    <name type="scientific">Turnera subulata</name>
    <dbReference type="NCBI Taxonomy" id="218843"/>
    <lineage>
        <taxon>Eukaryota</taxon>
        <taxon>Viridiplantae</taxon>
        <taxon>Streptophyta</taxon>
        <taxon>Embryophyta</taxon>
        <taxon>Tracheophyta</taxon>
        <taxon>Spermatophyta</taxon>
        <taxon>Magnoliopsida</taxon>
        <taxon>eudicotyledons</taxon>
        <taxon>Gunneridae</taxon>
        <taxon>Pentapetalae</taxon>
        <taxon>rosids</taxon>
        <taxon>fabids</taxon>
        <taxon>Malpighiales</taxon>
        <taxon>Passifloraceae</taxon>
        <taxon>Turnera</taxon>
    </lineage>
</organism>
<feature type="transmembrane region" description="Helical" evidence="5">
    <location>
        <begin position="344"/>
        <end position="369"/>
    </location>
</feature>
<dbReference type="Proteomes" id="UP001141552">
    <property type="component" value="Unassembled WGS sequence"/>
</dbReference>
<protein>
    <recommendedName>
        <fullName evidence="10">Endoplasmic reticulum vesicle transporter C-terminal domain-containing protein</fullName>
    </recommendedName>
</protein>
<evidence type="ECO:0000313" key="9">
    <source>
        <dbReference type="Proteomes" id="UP001141552"/>
    </source>
</evidence>
<dbReference type="InterPro" id="IPR045888">
    <property type="entry name" value="Erv"/>
</dbReference>
<gene>
    <name evidence="8" type="ORF">Tsubulata_045374</name>
</gene>
<reference evidence="8" key="1">
    <citation type="submission" date="2022-02" db="EMBL/GenBank/DDBJ databases">
        <authorList>
            <person name="Henning P.M."/>
            <person name="McCubbin A.G."/>
            <person name="Shore J.S."/>
        </authorList>
    </citation>
    <scope>NUCLEOTIDE SEQUENCE</scope>
    <source>
        <strain evidence="8">F60SS</strain>
        <tissue evidence="8">Leaves</tissue>
    </source>
</reference>
<feature type="domain" description="Endoplasmic reticulum vesicle transporter C-terminal" evidence="6">
    <location>
        <begin position="149"/>
        <end position="366"/>
    </location>
</feature>
<evidence type="ECO:0000256" key="2">
    <source>
        <dbReference type="ARBA" id="ARBA00022692"/>
    </source>
</evidence>
<evidence type="ECO:0000259" key="6">
    <source>
        <dbReference type="Pfam" id="PF07970"/>
    </source>
</evidence>
<comment type="caution">
    <text evidence="8">The sequence shown here is derived from an EMBL/GenBank/DDBJ whole genome shotgun (WGS) entry which is preliminary data.</text>
</comment>
<evidence type="ECO:0000256" key="3">
    <source>
        <dbReference type="ARBA" id="ARBA00022989"/>
    </source>
</evidence>
<dbReference type="AlphaFoldDB" id="A0A9Q0G5S6"/>
<dbReference type="Pfam" id="PF13850">
    <property type="entry name" value="ERGIC_N"/>
    <property type="match status" value="1"/>
</dbReference>
<dbReference type="GO" id="GO:0030134">
    <property type="term" value="C:COPII-coated ER to Golgi transport vesicle"/>
    <property type="evidence" value="ECO:0007669"/>
    <property type="project" value="TreeGrafter"/>
</dbReference>
<proteinExistence type="predicted"/>
<dbReference type="PANTHER" id="PTHR10984:SF55">
    <property type="entry name" value="ENDOPLASMIC RETICULUM VESICLE TRANSPORTER C-TERMINAL DOMAIN-CONTAINING PROTEIN"/>
    <property type="match status" value="1"/>
</dbReference>
<keyword evidence="2 5" id="KW-0812">Transmembrane</keyword>
<evidence type="ECO:0000259" key="7">
    <source>
        <dbReference type="Pfam" id="PF13850"/>
    </source>
</evidence>
<evidence type="ECO:0000313" key="8">
    <source>
        <dbReference type="EMBL" id="KAJ4844114.1"/>
    </source>
</evidence>
<evidence type="ECO:0000256" key="1">
    <source>
        <dbReference type="ARBA" id="ARBA00004370"/>
    </source>
</evidence>
<keyword evidence="4 5" id="KW-0472">Membrane</keyword>
<feature type="transmembrane region" description="Helical" evidence="5">
    <location>
        <begin position="21"/>
        <end position="44"/>
    </location>
</feature>
<dbReference type="PANTHER" id="PTHR10984">
    <property type="entry name" value="ENDOPLASMIC RETICULUM-GOLGI INTERMEDIATE COMPARTMENT PROTEIN"/>
    <property type="match status" value="1"/>
</dbReference>
<comment type="subcellular location">
    <subcellularLocation>
        <location evidence="1">Membrane</location>
    </subcellularLocation>
</comment>
<dbReference type="EMBL" id="JAKUCV010002052">
    <property type="protein sequence ID" value="KAJ4844114.1"/>
    <property type="molecule type" value="Genomic_DNA"/>
</dbReference>
<accession>A0A9Q0G5S6</accession>